<dbReference type="AlphaFoldDB" id="A0A5B0R1R1"/>
<gene>
    <name evidence="2" type="ORF">PGT21_019705</name>
</gene>
<evidence type="ECO:0000256" key="1">
    <source>
        <dbReference type="SAM" id="MobiDB-lite"/>
    </source>
</evidence>
<feature type="region of interest" description="Disordered" evidence="1">
    <location>
        <begin position="1"/>
        <end position="42"/>
    </location>
</feature>
<sequence>MVSPNEIVREHSAESSLTHSPLPEGFAPSTPGQVGEKPPGEYLSSVNPIAELATKPPPDILHSVILLARFSQKPTLEN</sequence>
<dbReference type="Proteomes" id="UP000324748">
    <property type="component" value="Unassembled WGS sequence"/>
</dbReference>
<name>A0A5B0R1R1_PUCGR</name>
<evidence type="ECO:0000313" key="2">
    <source>
        <dbReference type="EMBL" id="KAA1119263.1"/>
    </source>
</evidence>
<accession>A0A5B0R1R1</accession>
<evidence type="ECO:0000313" key="3">
    <source>
        <dbReference type="Proteomes" id="UP000324748"/>
    </source>
</evidence>
<proteinExistence type="predicted"/>
<reference evidence="2 3" key="1">
    <citation type="submission" date="2019-05" db="EMBL/GenBank/DDBJ databases">
        <title>Emergence of the Ug99 lineage of the wheat stem rust pathogen through somatic hybridization.</title>
        <authorList>
            <person name="Li F."/>
            <person name="Upadhyaya N.M."/>
            <person name="Sperschneider J."/>
            <person name="Matny O."/>
            <person name="Nguyen-Phuc H."/>
            <person name="Mago R."/>
            <person name="Raley C."/>
            <person name="Miller M.E."/>
            <person name="Silverstein K.A.T."/>
            <person name="Henningsen E."/>
            <person name="Hirsch C.D."/>
            <person name="Visser B."/>
            <person name="Pretorius Z.A."/>
            <person name="Steffenson B.J."/>
            <person name="Schwessinger B."/>
            <person name="Dodds P.N."/>
            <person name="Figueroa M."/>
        </authorList>
    </citation>
    <scope>NUCLEOTIDE SEQUENCE [LARGE SCALE GENOMIC DNA]</scope>
    <source>
        <strain evidence="2">21-0</strain>
    </source>
</reference>
<protein>
    <submittedName>
        <fullName evidence="2">Uncharacterized protein</fullName>
    </submittedName>
</protein>
<keyword evidence="3" id="KW-1185">Reference proteome</keyword>
<organism evidence="2 3">
    <name type="scientific">Puccinia graminis f. sp. tritici</name>
    <dbReference type="NCBI Taxonomy" id="56615"/>
    <lineage>
        <taxon>Eukaryota</taxon>
        <taxon>Fungi</taxon>
        <taxon>Dikarya</taxon>
        <taxon>Basidiomycota</taxon>
        <taxon>Pucciniomycotina</taxon>
        <taxon>Pucciniomycetes</taxon>
        <taxon>Pucciniales</taxon>
        <taxon>Pucciniaceae</taxon>
        <taxon>Puccinia</taxon>
    </lineage>
</organism>
<comment type="caution">
    <text evidence="2">The sequence shown here is derived from an EMBL/GenBank/DDBJ whole genome shotgun (WGS) entry which is preliminary data.</text>
</comment>
<dbReference type="EMBL" id="VSWC01000001">
    <property type="protein sequence ID" value="KAA1119263.1"/>
    <property type="molecule type" value="Genomic_DNA"/>
</dbReference>